<evidence type="ECO:0000313" key="1">
    <source>
        <dbReference type="EMBL" id="PTQ57384.1"/>
    </source>
</evidence>
<name>A0A2R6Y3Y0_9BACL</name>
<dbReference type="EMBL" id="PEBX01000008">
    <property type="protein sequence ID" value="PTQ57384.1"/>
    <property type="molecule type" value="Genomic_DNA"/>
</dbReference>
<gene>
    <name evidence="1" type="ORF">BSOLF_1700</name>
</gene>
<dbReference type="Proteomes" id="UP000244338">
    <property type="component" value="Unassembled WGS sequence"/>
</dbReference>
<proteinExistence type="predicted"/>
<sequence length="37" mass="4341">MEDIKFASVLLLLIELFKSAVREVLVLTEVKFQELFE</sequence>
<reference evidence="2" key="1">
    <citation type="journal article" date="2018" name="Sci. Rep.">
        <title>Lignite coal burning seam in the remote Altai Mountains harbors a hydrogen-driven thermophilic microbial community.</title>
        <authorList>
            <person name="Kadnikov V.V."/>
            <person name="Mardanov A.V."/>
            <person name="Ivasenko D.A."/>
            <person name="Antsiferov D.V."/>
            <person name="Beletsky A.V."/>
            <person name="Karnachuk O.V."/>
            <person name="Ravin N.V."/>
        </authorList>
    </citation>
    <scope>NUCLEOTIDE SEQUENCE [LARGE SCALE GENOMIC DNA]</scope>
</reference>
<organism evidence="1 2">
    <name type="scientific">Candidatus Carbonibacillus altaicus</name>
    <dbReference type="NCBI Taxonomy" id="2163959"/>
    <lineage>
        <taxon>Bacteria</taxon>
        <taxon>Bacillati</taxon>
        <taxon>Bacillota</taxon>
        <taxon>Bacilli</taxon>
        <taxon>Bacillales</taxon>
        <taxon>Candidatus Carbonibacillus</taxon>
    </lineage>
</organism>
<evidence type="ECO:0000313" key="2">
    <source>
        <dbReference type="Proteomes" id="UP000244338"/>
    </source>
</evidence>
<dbReference type="AlphaFoldDB" id="A0A2R6Y3Y0"/>
<comment type="caution">
    <text evidence="1">The sequence shown here is derived from an EMBL/GenBank/DDBJ whole genome shotgun (WGS) entry which is preliminary data.</text>
</comment>
<protein>
    <submittedName>
        <fullName evidence="1">Uncharacterized protein</fullName>
    </submittedName>
</protein>
<accession>A0A2R6Y3Y0</accession>